<gene>
    <name evidence="2" type="ORF">AK830_g6026</name>
</gene>
<feature type="region of interest" description="Disordered" evidence="1">
    <location>
        <begin position="270"/>
        <end position="292"/>
    </location>
</feature>
<name>A0A0P7BJS9_9HYPO</name>
<evidence type="ECO:0000313" key="2">
    <source>
        <dbReference type="EMBL" id="KPM40537.1"/>
    </source>
</evidence>
<dbReference type="AlphaFoldDB" id="A0A0P7BJS9"/>
<reference evidence="2 3" key="1">
    <citation type="submission" date="2015-09" db="EMBL/GenBank/DDBJ databases">
        <title>Draft genome of a European isolate of the apple canker pathogen Neonectria ditissima.</title>
        <authorList>
            <person name="Gomez-Cortecero A."/>
            <person name="Harrison R.J."/>
            <person name="Armitage A.D."/>
        </authorList>
    </citation>
    <scope>NUCLEOTIDE SEQUENCE [LARGE SCALE GENOMIC DNA]</scope>
    <source>
        <strain evidence="2 3">R09/05</strain>
    </source>
</reference>
<proteinExistence type="predicted"/>
<evidence type="ECO:0000256" key="1">
    <source>
        <dbReference type="SAM" id="MobiDB-lite"/>
    </source>
</evidence>
<comment type="caution">
    <text evidence="2">The sequence shown here is derived from an EMBL/GenBank/DDBJ whole genome shotgun (WGS) entry which is preliminary data.</text>
</comment>
<feature type="compositionally biased region" description="Polar residues" evidence="1">
    <location>
        <begin position="271"/>
        <end position="292"/>
    </location>
</feature>
<dbReference type="Proteomes" id="UP000050424">
    <property type="component" value="Unassembled WGS sequence"/>
</dbReference>
<evidence type="ECO:0000313" key="3">
    <source>
        <dbReference type="Proteomes" id="UP000050424"/>
    </source>
</evidence>
<dbReference type="STRING" id="78410.A0A0P7BJS9"/>
<dbReference type="EMBL" id="LKCW01000081">
    <property type="protein sequence ID" value="KPM40537.1"/>
    <property type="molecule type" value="Genomic_DNA"/>
</dbReference>
<accession>A0A0P7BJS9</accession>
<dbReference type="OrthoDB" id="103819at2759"/>
<keyword evidence="3" id="KW-1185">Reference proteome</keyword>
<feature type="compositionally biased region" description="Polar residues" evidence="1">
    <location>
        <begin position="236"/>
        <end position="245"/>
    </location>
</feature>
<sequence>MERQRLFTTDTPGHLRFFESDIPGDALGQLMKIMEDIHSSLYSPGAARSNTGTRDLQIQRLNTSLDTLAHAHAASIPPLTQDTADTDPMKMKLVYAFHVSQILVLRCDRRNPKAQEKMREIARASLKLVASAVSQPPHTATRLSLLASIIGDYPVVAFYELAFFHLDNLFGKGEHDATAQADMGLLRTVLDHLQVLEHDKPRNTIYVTLRLGLGWVLNVLQKVGETITGPPPTGVACQTASSTRISESPPSPSLPQLIEGCPLRIFRADPTRSNLLPPQQDKTNPRLTGDTRQTGVAASTQPLNLVCRPSPFEYLLSTSESLDSAL</sequence>
<feature type="region of interest" description="Disordered" evidence="1">
    <location>
        <begin position="228"/>
        <end position="257"/>
    </location>
</feature>
<organism evidence="2 3">
    <name type="scientific">Neonectria ditissima</name>
    <dbReference type="NCBI Taxonomy" id="78410"/>
    <lineage>
        <taxon>Eukaryota</taxon>
        <taxon>Fungi</taxon>
        <taxon>Dikarya</taxon>
        <taxon>Ascomycota</taxon>
        <taxon>Pezizomycotina</taxon>
        <taxon>Sordariomycetes</taxon>
        <taxon>Hypocreomycetidae</taxon>
        <taxon>Hypocreales</taxon>
        <taxon>Nectriaceae</taxon>
        <taxon>Neonectria</taxon>
    </lineage>
</organism>
<protein>
    <submittedName>
        <fullName evidence="2">Uncharacterized protein</fullName>
    </submittedName>
</protein>